<keyword evidence="2" id="KW-1185">Reference proteome</keyword>
<gene>
    <name evidence="1" type="ORF">AKJ29_00085</name>
</gene>
<protein>
    <submittedName>
        <fullName evidence="1">Uncharacterized protein</fullName>
    </submittedName>
</protein>
<accession>A0A0P7KH46</accession>
<evidence type="ECO:0000313" key="1">
    <source>
        <dbReference type="EMBL" id="KPN62641.1"/>
    </source>
</evidence>
<proteinExistence type="predicted"/>
<reference evidence="1 2" key="1">
    <citation type="submission" date="2015-09" db="EMBL/GenBank/DDBJ databases">
        <title>Draft genome sequence of Aliiroseovarius crassostreae CV919-312TSm, the causative agent of Roseovarius Oyster Disease (formerly Juvenile Oyster Disease).</title>
        <authorList>
            <person name="Kessner L."/>
            <person name="Spinard E."/>
            <person name="Nelson D."/>
        </authorList>
    </citation>
    <scope>NUCLEOTIDE SEQUENCE [LARGE SCALE GENOMIC DNA]</scope>
    <source>
        <strain evidence="1 2">CV919-312</strain>
    </source>
</reference>
<evidence type="ECO:0000313" key="2">
    <source>
        <dbReference type="Proteomes" id="UP000050471"/>
    </source>
</evidence>
<name>A0A0P7KH46_9RHOB</name>
<dbReference type="Proteomes" id="UP000050471">
    <property type="component" value="Unassembled WGS sequence"/>
</dbReference>
<comment type="caution">
    <text evidence="1">The sequence shown here is derived from an EMBL/GenBank/DDBJ whole genome shotgun (WGS) entry which is preliminary data.</text>
</comment>
<dbReference type="EMBL" id="LKBA01000017">
    <property type="protein sequence ID" value="KPN62641.1"/>
    <property type="molecule type" value="Genomic_DNA"/>
</dbReference>
<sequence>MLTRVSLMSPLKSIAISDGASATVGSFAGIVASSGECAKAPVAHKPIIVVKMICFIVCPFMAIN</sequence>
<organism evidence="1 2">
    <name type="scientific">Aliiroseovarius crassostreae</name>
    <dbReference type="NCBI Taxonomy" id="154981"/>
    <lineage>
        <taxon>Bacteria</taxon>
        <taxon>Pseudomonadati</taxon>
        <taxon>Pseudomonadota</taxon>
        <taxon>Alphaproteobacteria</taxon>
        <taxon>Rhodobacterales</taxon>
        <taxon>Paracoccaceae</taxon>
        <taxon>Aliiroseovarius</taxon>
    </lineage>
</organism>
<dbReference type="AlphaFoldDB" id="A0A0P7KH46"/>